<dbReference type="GO" id="GO:0020037">
    <property type="term" value="F:heme binding"/>
    <property type="evidence" value="ECO:0007669"/>
    <property type="project" value="InterPro"/>
</dbReference>
<name>A0A7U3VS52_9ACTN</name>
<comment type="similarity">
    <text evidence="1">Belongs to the cytochrome P450 family.</text>
</comment>
<dbReference type="EMBL" id="AP018365">
    <property type="protein sequence ID" value="BBB01563.1"/>
    <property type="molecule type" value="Genomic_DNA"/>
</dbReference>
<dbReference type="PANTHER" id="PTHR24305:SF166">
    <property type="entry name" value="CYTOCHROME P450 12A4, MITOCHONDRIAL-RELATED"/>
    <property type="match status" value="1"/>
</dbReference>
<evidence type="ECO:0000256" key="2">
    <source>
        <dbReference type="SAM" id="MobiDB-lite"/>
    </source>
</evidence>
<dbReference type="Pfam" id="PF00067">
    <property type="entry name" value="p450"/>
    <property type="match status" value="1"/>
</dbReference>
<evidence type="ECO:0000313" key="4">
    <source>
        <dbReference type="Proteomes" id="UP000595703"/>
    </source>
</evidence>
<sequence>MRPSGVRRWYALAAAGAAVLSSPYWLPKSLVGLRVKVFEKVNGPEGVVVPNDQVGPERFAELYAHPAASGRSKGAGLSDLFWYWLSPGPEVHQEHLEPGPRYDAVARTTSTILAGTSAELSAAAARCAARVLEEKVPGGPGRRAALVRLRDLMMPVWAEFFHEMVFHEPCPPDARRLIVDNAEDVVNSLKNTRLRHMRRRARLTRYLLRRLAAGEVPHDLPAELATPRDRAHYLQGTFFNTAVVQMSEAMAHLLLVLAQHQDVQQRLADHPGDDRDLGNVMNETLRLFPLFGIAHRITDADIDLGDGVGYPAGTVLCFDYPAYHATGYTDPEVFDPGRWDRLSAKDAHHIPFGIAANRPCPAWRLSPLVMRAVTREVLGRYTLHSSVSHTRSIPHRAPCLLVPRDRPLSRPRRSAALAALRVRDRWEDVGRSTLQFVLGTWMVVDARRQRLTRAWFAGHDTQGRPLPDAPSPAAPPPRTAQTPPVPTAPPPAGPPPAGPPPACPYHHGG</sequence>
<dbReference type="KEGG" id="arev:RVR_9042"/>
<protein>
    <recommendedName>
        <fullName evidence="5">Cytochrome P450</fullName>
    </recommendedName>
</protein>
<accession>A0A7U3VS52</accession>
<feature type="compositionally biased region" description="Pro residues" evidence="2">
    <location>
        <begin position="467"/>
        <end position="503"/>
    </location>
</feature>
<feature type="region of interest" description="Disordered" evidence="2">
    <location>
        <begin position="458"/>
        <end position="509"/>
    </location>
</feature>
<evidence type="ECO:0000256" key="1">
    <source>
        <dbReference type="ARBA" id="ARBA00010617"/>
    </source>
</evidence>
<dbReference type="GO" id="GO:0016705">
    <property type="term" value="F:oxidoreductase activity, acting on paired donors, with incorporation or reduction of molecular oxygen"/>
    <property type="evidence" value="ECO:0007669"/>
    <property type="project" value="InterPro"/>
</dbReference>
<dbReference type="Proteomes" id="UP000595703">
    <property type="component" value="Chromosome"/>
</dbReference>
<dbReference type="SUPFAM" id="SSF48264">
    <property type="entry name" value="Cytochrome P450"/>
    <property type="match status" value="1"/>
</dbReference>
<reference evidence="3 4" key="1">
    <citation type="journal article" date="2010" name="J. Bacteriol.">
        <title>Biochemical characterization of a novel indole prenyltransferase from Streptomyces sp. SN-593.</title>
        <authorList>
            <person name="Takahashi S."/>
            <person name="Takagi H."/>
            <person name="Toyoda A."/>
            <person name="Uramoto M."/>
            <person name="Nogawa T."/>
            <person name="Ueki M."/>
            <person name="Sakaki Y."/>
            <person name="Osada H."/>
        </authorList>
    </citation>
    <scope>NUCLEOTIDE SEQUENCE [LARGE SCALE GENOMIC DNA]</scope>
    <source>
        <strain evidence="3 4">SN-593</strain>
    </source>
</reference>
<dbReference type="InterPro" id="IPR036396">
    <property type="entry name" value="Cyt_P450_sf"/>
</dbReference>
<dbReference type="RefSeq" id="WP_202237478.1">
    <property type="nucleotide sequence ID" value="NZ_AP018365.1"/>
</dbReference>
<reference evidence="3 4" key="3">
    <citation type="journal article" date="2011" name="Nat. Chem. Biol.">
        <title>Reveromycin A biosynthesis uses RevG and RevJ for stereospecific spiroacetal formation.</title>
        <authorList>
            <person name="Takahashi S."/>
            <person name="Toyoda A."/>
            <person name="Sekiyama Y."/>
            <person name="Takagi H."/>
            <person name="Nogawa T."/>
            <person name="Uramoto M."/>
            <person name="Suzuki R."/>
            <person name="Koshino H."/>
            <person name="Kumano T."/>
            <person name="Panthee S."/>
            <person name="Dairi T."/>
            <person name="Ishikawa J."/>
            <person name="Ikeda H."/>
            <person name="Sakaki Y."/>
            <person name="Osada H."/>
        </authorList>
    </citation>
    <scope>NUCLEOTIDE SEQUENCE [LARGE SCALE GENOMIC DNA]</scope>
    <source>
        <strain evidence="3 4">SN-593</strain>
    </source>
</reference>
<dbReference type="AlphaFoldDB" id="A0A7U3VS52"/>
<organism evidence="3 4">
    <name type="scientific">Actinacidiphila reveromycinica</name>
    <dbReference type="NCBI Taxonomy" id="659352"/>
    <lineage>
        <taxon>Bacteria</taxon>
        <taxon>Bacillati</taxon>
        <taxon>Actinomycetota</taxon>
        <taxon>Actinomycetes</taxon>
        <taxon>Kitasatosporales</taxon>
        <taxon>Streptomycetaceae</taxon>
        <taxon>Actinacidiphila</taxon>
    </lineage>
</organism>
<evidence type="ECO:0008006" key="5">
    <source>
        <dbReference type="Google" id="ProtNLM"/>
    </source>
</evidence>
<dbReference type="InterPro" id="IPR050121">
    <property type="entry name" value="Cytochrome_P450_monoxygenase"/>
</dbReference>
<keyword evidence="4" id="KW-1185">Reference proteome</keyword>
<gene>
    <name evidence="3" type="ORF">RVR_9042</name>
</gene>
<reference evidence="3 4" key="4">
    <citation type="journal article" date="2020" name="Sci. Rep.">
        <title>beta-carboline chemical signals induce reveromycin production through a LuxR family regulator in Streptomyces sp. SN-593.</title>
        <authorList>
            <person name="Panthee S."/>
            <person name="Kito N."/>
            <person name="Hayashi T."/>
            <person name="Shimizu T."/>
            <person name="Ishikawa J."/>
            <person name="Hamamoto H."/>
            <person name="Osada H."/>
            <person name="Takahashi S."/>
        </authorList>
    </citation>
    <scope>NUCLEOTIDE SEQUENCE [LARGE SCALE GENOMIC DNA]</scope>
    <source>
        <strain evidence="3 4">SN-593</strain>
    </source>
</reference>
<dbReference type="GO" id="GO:0005506">
    <property type="term" value="F:iron ion binding"/>
    <property type="evidence" value="ECO:0007669"/>
    <property type="project" value="InterPro"/>
</dbReference>
<dbReference type="InterPro" id="IPR001128">
    <property type="entry name" value="Cyt_P450"/>
</dbReference>
<dbReference type="PANTHER" id="PTHR24305">
    <property type="entry name" value="CYTOCHROME P450"/>
    <property type="match status" value="1"/>
</dbReference>
<dbReference type="GO" id="GO:0004497">
    <property type="term" value="F:monooxygenase activity"/>
    <property type="evidence" value="ECO:0007669"/>
    <property type="project" value="InterPro"/>
</dbReference>
<evidence type="ECO:0000313" key="3">
    <source>
        <dbReference type="EMBL" id="BBB01563.1"/>
    </source>
</evidence>
<reference evidence="3 4" key="2">
    <citation type="journal article" date="2011" name="J. Antibiot.">
        <title>Furaquinocins I and J: novel polyketide isoprenoid hybrid compounds from Streptomyces reveromyceticus SN-593.</title>
        <authorList>
            <person name="Panthee S."/>
            <person name="Takahashi S."/>
            <person name="Takagi H."/>
            <person name="Nogawa T."/>
            <person name="Oowada E."/>
            <person name="Uramoto M."/>
            <person name="Osada H."/>
        </authorList>
    </citation>
    <scope>NUCLEOTIDE SEQUENCE [LARGE SCALE GENOMIC DNA]</scope>
    <source>
        <strain evidence="3 4">SN-593</strain>
    </source>
</reference>
<dbReference type="Gene3D" id="1.10.630.10">
    <property type="entry name" value="Cytochrome P450"/>
    <property type="match status" value="1"/>
</dbReference>
<proteinExistence type="inferred from homology"/>